<evidence type="ECO:0000313" key="1">
    <source>
        <dbReference type="EMBL" id="KAI5318223.1"/>
    </source>
</evidence>
<name>A0AAD4V5F9_PRUDU</name>
<accession>A0AAD4V5F9</accession>
<reference evidence="1 2" key="1">
    <citation type="journal article" date="2022" name="G3 (Bethesda)">
        <title>Whole-genome sequence and methylome profiling of the almond [Prunus dulcis (Mill.) D.A. Webb] cultivar 'Nonpareil'.</title>
        <authorList>
            <person name="D'Amico-Willman K.M."/>
            <person name="Ouma W.Z."/>
            <person name="Meulia T."/>
            <person name="Sideli G.M."/>
            <person name="Gradziel T.M."/>
            <person name="Fresnedo-Ramirez J."/>
        </authorList>
    </citation>
    <scope>NUCLEOTIDE SEQUENCE [LARGE SCALE GENOMIC DNA]</scope>
    <source>
        <strain evidence="1">Clone GOH B32 T37-40</strain>
    </source>
</reference>
<dbReference type="AlphaFoldDB" id="A0AAD4V5F9"/>
<organism evidence="1 2">
    <name type="scientific">Prunus dulcis</name>
    <name type="common">Almond</name>
    <name type="synonym">Amygdalus dulcis</name>
    <dbReference type="NCBI Taxonomy" id="3755"/>
    <lineage>
        <taxon>Eukaryota</taxon>
        <taxon>Viridiplantae</taxon>
        <taxon>Streptophyta</taxon>
        <taxon>Embryophyta</taxon>
        <taxon>Tracheophyta</taxon>
        <taxon>Spermatophyta</taxon>
        <taxon>Magnoliopsida</taxon>
        <taxon>eudicotyledons</taxon>
        <taxon>Gunneridae</taxon>
        <taxon>Pentapetalae</taxon>
        <taxon>rosids</taxon>
        <taxon>fabids</taxon>
        <taxon>Rosales</taxon>
        <taxon>Rosaceae</taxon>
        <taxon>Amygdaloideae</taxon>
        <taxon>Amygdaleae</taxon>
        <taxon>Prunus</taxon>
    </lineage>
</organism>
<dbReference type="Proteomes" id="UP001054821">
    <property type="component" value="Chromosome 7"/>
</dbReference>
<dbReference type="EMBL" id="JAJFAZ020000007">
    <property type="protein sequence ID" value="KAI5318223.1"/>
    <property type="molecule type" value="Genomic_DNA"/>
</dbReference>
<evidence type="ECO:0000313" key="2">
    <source>
        <dbReference type="Proteomes" id="UP001054821"/>
    </source>
</evidence>
<sequence length="89" mass="10602">MSTHTAIYMRWHKVKRVNDDVMRHPTDEEAWKEFDQTFPEFAADPQNVGLGLAIGRFNPYGVLNQHHSMWPIFVFPYNLPHWKCMKKNT</sequence>
<gene>
    <name evidence="1" type="ORF">L3X38_037931</name>
</gene>
<dbReference type="Pfam" id="PF02992">
    <property type="entry name" value="Transposase_21"/>
    <property type="match status" value="1"/>
</dbReference>
<dbReference type="InterPro" id="IPR004242">
    <property type="entry name" value="Transposase_21"/>
</dbReference>
<protein>
    <submittedName>
        <fullName evidence="1">Uncharacterized protein</fullName>
    </submittedName>
</protein>
<proteinExistence type="predicted"/>
<keyword evidence="2" id="KW-1185">Reference proteome</keyword>
<comment type="caution">
    <text evidence="1">The sequence shown here is derived from an EMBL/GenBank/DDBJ whole genome shotgun (WGS) entry which is preliminary data.</text>
</comment>